<keyword evidence="2" id="KW-0472">Membrane</keyword>
<organism evidence="4 5">
    <name type="scientific">Paractinoplanes atraurantiacus</name>
    <dbReference type="NCBI Taxonomy" id="1036182"/>
    <lineage>
        <taxon>Bacteria</taxon>
        <taxon>Bacillati</taxon>
        <taxon>Actinomycetota</taxon>
        <taxon>Actinomycetes</taxon>
        <taxon>Micromonosporales</taxon>
        <taxon>Micromonosporaceae</taxon>
        <taxon>Paractinoplanes</taxon>
    </lineage>
</organism>
<evidence type="ECO:0000256" key="1">
    <source>
        <dbReference type="SAM" id="MobiDB-lite"/>
    </source>
</evidence>
<name>A0A285FUF1_9ACTN</name>
<dbReference type="EMBL" id="OBDY01000001">
    <property type="protein sequence ID" value="SNY14952.1"/>
    <property type="molecule type" value="Genomic_DNA"/>
</dbReference>
<dbReference type="AlphaFoldDB" id="A0A285FUF1"/>
<dbReference type="RefSeq" id="WP_097318564.1">
    <property type="nucleotide sequence ID" value="NZ_OBDY01000001.1"/>
</dbReference>
<evidence type="ECO:0008006" key="6">
    <source>
        <dbReference type="Google" id="ProtNLM"/>
    </source>
</evidence>
<keyword evidence="3" id="KW-0732">Signal</keyword>
<feature type="compositionally biased region" description="Low complexity" evidence="1">
    <location>
        <begin position="331"/>
        <end position="342"/>
    </location>
</feature>
<feature type="compositionally biased region" description="Gly residues" evidence="1">
    <location>
        <begin position="357"/>
        <end position="374"/>
    </location>
</feature>
<feature type="signal peptide" evidence="3">
    <location>
        <begin position="1"/>
        <end position="23"/>
    </location>
</feature>
<keyword evidence="2" id="KW-1133">Transmembrane helix</keyword>
<reference evidence="4 5" key="1">
    <citation type="submission" date="2017-09" db="EMBL/GenBank/DDBJ databases">
        <authorList>
            <person name="Ehlers B."/>
            <person name="Leendertz F.H."/>
        </authorList>
    </citation>
    <scope>NUCLEOTIDE SEQUENCE [LARGE SCALE GENOMIC DNA]</scope>
    <source>
        <strain evidence="4 5">CGMCC 4.6857</strain>
    </source>
</reference>
<evidence type="ECO:0000313" key="5">
    <source>
        <dbReference type="Proteomes" id="UP000219612"/>
    </source>
</evidence>
<accession>A0A285FUF1</accession>
<feature type="region of interest" description="Disordered" evidence="1">
    <location>
        <begin position="331"/>
        <end position="374"/>
    </location>
</feature>
<feature type="transmembrane region" description="Helical" evidence="2">
    <location>
        <begin position="381"/>
        <end position="399"/>
    </location>
</feature>
<evidence type="ECO:0000256" key="3">
    <source>
        <dbReference type="SAM" id="SignalP"/>
    </source>
</evidence>
<dbReference type="OrthoDB" id="3295341at2"/>
<protein>
    <recommendedName>
        <fullName evidence="6">LPXTG-motif cell wall anchor domain-containing protein</fullName>
    </recommendedName>
</protein>
<keyword evidence="2" id="KW-0812">Transmembrane</keyword>
<evidence type="ECO:0000256" key="2">
    <source>
        <dbReference type="SAM" id="Phobius"/>
    </source>
</evidence>
<keyword evidence="5" id="KW-1185">Reference proteome</keyword>
<dbReference type="Proteomes" id="UP000219612">
    <property type="component" value="Unassembled WGS sequence"/>
</dbReference>
<proteinExistence type="predicted"/>
<sequence>MLGNFVAALALAGPLAGLPTALKAPTEPAPTNVTVAWASSAHDAVVVTWDETGDVRNRVELVNPDGSPSGVAWLTVEAGQPNQSALPGFGGVYNSDFQVAVSVVDADDEVVSDPGLSPVFDTNGPPQPVIETVVPREDGTVAFSWRSGTRTDTTPGDPLDVPAESPARFVPLASYSNFNDYEQLVPAPVAVTSFVVPERDKPYNVGVRTAPNEWTFNGVSAPVNGTKVTATIPKKVTTGGKLTVTGKVVYLTRACDPGPCWSIENDDAGRLLRLQARTSASAAWQTVASTRARADGKFTVSVKSPGTRDYRVVAPPVERAANRDAKAYFATPATTTKATPPAAGGGGDTEPEPQPGTGTGTGTGGDTGGTGGGLPITGAPIAGITLMGGLLVALGAALLRAGRRRTSITG</sequence>
<gene>
    <name evidence="4" type="ORF">SAMN05421748_1011249</name>
</gene>
<evidence type="ECO:0000313" key="4">
    <source>
        <dbReference type="EMBL" id="SNY14952.1"/>
    </source>
</evidence>
<feature type="chain" id="PRO_5012470615" description="LPXTG-motif cell wall anchor domain-containing protein" evidence="3">
    <location>
        <begin position="24"/>
        <end position="410"/>
    </location>
</feature>